<dbReference type="Gene3D" id="3.40.30.10">
    <property type="entry name" value="Glutaredoxin"/>
    <property type="match status" value="1"/>
</dbReference>
<dbReference type="OrthoDB" id="2878004at2"/>
<organism evidence="1">
    <name type="scientific">Anaerobacillus isosaccharinicus</name>
    <dbReference type="NCBI Taxonomy" id="1532552"/>
    <lineage>
        <taxon>Bacteria</taxon>
        <taxon>Bacillati</taxon>
        <taxon>Bacillota</taxon>
        <taxon>Bacilli</taxon>
        <taxon>Bacillales</taxon>
        <taxon>Bacillaceae</taxon>
        <taxon>Anaerobacillus</taxon>
    </lineage>
</organism>
<dbReference type="PROSITE" id="PS51257">
    <property type="entry name" value="PROKAR_LIPOPROTEIN"/>
    <property type="match status" value="1"/>
</dbReference>
<reference evidence="1" key="1">
    <citation type="submission" date="2016-10" db="EMBL/GenBank/DDBJ databases">
        <title>Draft genome sequences of four alkaliphilic bacteria belonging to the Anaerobacillus genus.</title>
        <authorList>
            <person name="Bassil N.M."/>
            <person name="Lloyd J.R."/>
        </authorList>
    </citation>
    <scope>NUCLEOTIDE SEQUENCE [LARGE SCALE GENOMIC DNA]</scope>
    <source>
        <strain evidence="1">NB2006</strain>
    </source>
</reference>
<dbReference type="AlphaFoldDB" id="A0A1S2M8I8"/>
<sequence length="144" mass="17332">MRLTFMIVIVTLILTACSFGANLTKMSENRILSKMKAKEENQYHLYSFWTSFPYSNWEETEIDDELKHEFEIYSYKFDYSRVDTNIVRLLSFHQTDSEYIELLKITEFPTFIVFDKEGIVLRTTDVNEINEFLNDFQLEKFKEE</sequence>
<accession>A0A1S2M8I8</accession>
<gene>
    <name evidence="1" type="ORF">AWH56_06585</name>
</gene>
<dbReference type="EMBL" id="LQXD01000058">
    <property type="protein sequence ID" value="OIJ21059.1"/>
    <property type="molecule type" value="Genomic_DNA"/>
</dbReference>
<evidence type="ECO:0000313" key="1">
    <source>
        <dbReference type="EMBL" id="OIJ21059.1"/>
    </source>
</evidence>
<comment type="caution">
    <text evidence="1">The sequence shown here is derived from an EMBL/GenBank/DDBJ whole genome shotgun (WGS) entry which is preliminary data.</text>
</comment>
<proteinExistence type="predicted"/>
<protein>
    <recommendedName>
        <fullName evidence="2">Thioredoxin domain-containing protein</fullName>
    </recommendedName>
</protein>
<evidence type="ECO:0008006" key="2">
    <source>
        <dbReference type="Google" id="ProtNLM"/>
    </source>
</evidence>
<name>A0A1S2M8I8_9BACI</name>